<keyword evidence="4" id="KW-0342">GTP-binding</keyword>
<dbReference type="EMBL" id="JADGKB010000172">
    <property type="protein sequence ID" value="KAJ3251673.1"/>
    <property type="molecule type" value="Genomic_DNA"/>
</dbReference>
<dbReference type="Gene3D" id="1.10.287.600">
    <property type="entry name" value="Helix hairpin bin"/>
    <property type="match status" value="1"/>
</dbReference>
<dbReference type="GO" id="GO:0005874">
    <property type="term" value="C:microtubule"/>
    <property type="evidence" value="ECO:0007669"/>
    <property type="project" value="UniProtKB-KW"/>
</dbReference>
<dbReference type="InterPro" id="IPR037103">
    <property type="entry name" value="Tubulin/FtsZ-like_C"/>
</dbReference>
<evidence type="ECO:0000256" key="2">
    <source>
        <dbReference type="ARBA" id="ARBA00022701"/>
    </source>
</evidence>
<accession>A0AAD5UDA1</accession>
<dbReference type="Proteomes" id="UP001210925">
    <property type="component" value="Unassembled WGS sequence"/>
</dbReference>
<dbReference type="InterPro" id="IPR008280">
    <property type="entry name" value="Tub_FtsZ_C"/>
</dbReference>
<evidence type="ECO:0000256" key="4">
    <source>
        <dbReference type="ARBA" id="ARBA00023134"/>
    </source>
</evidence>
<comment type="similarity">
    <text evidence="1">Belongs to the tubulin family.</text>
</comment>
<keyword evidence="2" id="KW-0493">Microtubule</keyword>
<dbReference type="GO" id="GO:0005525">
    <property type="term" value="F:GTP binding"/>
    <property type="evidence" value="ECO:0007669"/>
    <property type="project" value="UniProtKB-KW"/>
</dbReference>
<gene>
    <name evidence="6" type="primary">TUBE1_2</name>
    <name evidence="6" type="ORF">HK103_002196</name>
</gene>
<proteinExistence type="inferred from homology"/>
<name>A0AAD5UDA1_9FUNG</name>
<dbReference type="Gene3D" id="3.30.1330.20">
    <property type="entry name" value="Tubulin/FtsZ, C-terminal domain"/>
    <property type="match status" value="1"/>
</dbReference>
<dbReference type="SUPFAM" id="SSF55307">
    <property type="entry name" value="Tubulin C-terminal domain-like"/>
    <property type="match status" value="1"/>
</dbReference>
<dbReference type="InterPro" id="IPR018316">
    <property type="entry name" value="Tubulin/FtsZ_2-layer-sand-dom"/>
</dbReference>
<evidence type="ECO:0000256" key="3">
    <source>
        <dbReference type="ARBA" id="ARBA00022741"/>
    </source>
</evidence>
<feature type="domain" description="Tubulin/FtsZ 2-layer sandwich" evidence="5">
    <location>
        <begin position="4"/>
        <end position="97"/>
    </location>
</feature>
<evidence type="ECO:0000313" key="6">
    <source>
        <dbReference type="EMBL" id="KAJ3251673.1"/>
    </source>
</evidence>
<protein>
    <submittedName>
        <fullName evidence="6">Tubulin epsilon chain</fullName>
    </submittedName>
</protein>
<evidence type="ECO:0000313" key="7">
    <source>
        <dbReference type="Proteomes" id="UP001210925"/>
    </source>
</evidence>
<dbReference type="InterPro" id="IPR000217">
    <property type="entry name" value="Tubulin"/>
</dbReference>
<keyword evidence="7" id="KW-1185">Reference proteome</keyword>
<dbReference type="InterPro" id="IPR023123">
    <property type="entry name" value="Tubulin_C"/>
</dbReference>
<dbReference type="Pfam" id="PF03953">
    <property type="entry name" value="Tubulin_C"/>
    <property type="match status" value="1"/>
</dbReference>
<comment type="caution">
    <text evidence="6">The sequence shown here is derived from an EMBL/GenBank/DDBJ whole genome shotgun (WGS) entry which is preliminary data.</text>
</comment>
<evidence type="ECO:0000259" key="5">
    <source>
        <dbReference type="Pfam" id="PF03953"/>
    </source>
</evidence>
<keyword evidence="3" id="KW-0547">Nucleotide-binding</keyword>
<dbReference type="AlphaFoldDB" id="A0AAD5UDA1"/>
<organism evidence="6 7">
    <name type="scientific">Boothiomyces macroporosus</name>
    <dbReference type="NCBI Taxonomy" id="261099"/>
    <lineage>
        <taxon>Eukaryota</taxon>
        <taxon>Fungi</taxon>
        <taxon>Fungi incertae sedis</taxon>
        <taxon>Chytridiomycota</taxon>
        <taxon>Chytridiomycota incertae sedis</taxon>
        <taxon>Chytridiomycetes</taxon>
        <taxon>Rhizophydiales</taxon>
        <taxon>Terramycetaceae</taxon>
        <taxon>Boothiomyces</taxon>
    </lineage>
</organism>
<dbReference type="GO" id="GO:0007017">
    <property type="term" value="P:microtubule-based process"/>
    <property type="evidence" value="ECO:0007669"/>
    <property type="project" value="InterPro"/>
</dbReference>
<evidence type="ECO:0000256" key="1">
    <source>
        <dbReference type="ARBA" id="ARBA00009636"/>
    </source>
</evidence>
<reference evidence="6" key="1">
    <citation type="submission" date="2020-05" db="EMBL/GenBank/DDBJ databases">
        <title>Phylogenomic resolution of chytrid fungi.</title>
        <authorList>
            <person name="Stajich J.E."/>
            <person name="Amses K."/>
            <person name="Simmons R."/>
            <person name="Seto K."/>
            <person name="Myers J."/>
            <person name="Bonds A."/>
            <person name="Quandt C.A."/>
            <person name="Barry K."/>
            <person name="Liu P."/>
            <person name="Grigoriev I."/>
            <person name="Longcore J.E."/>
            <person name="James T.Y."/>
        </authorList>
    </citation>
    <scope>NUCLEOTIDE SEQUENCE</scope>
    <source>
        <strain evidence="6">PLAUS21</strain>
    </source>
</reference>
<dbReference type="PANTHER" id="PTHR11588">
    <property type="entry name" value="TUBULIN"/>
    <property type="match status" value="1"/>
</dbReference>
<sequence>MSGIDQLFTDVISPEAQLISVHPKQSTYLATTIIVRGQVTLSDMRRNIDRIRNQLNFVPWNTNAWKTGLCDIPPLGQKYSILSLSNSSGIWRIMDRLQTRFVKLYKRKAHLHHYLNYMEQEEFESAIRNIRSVIDGYQKLESNIQR</sequence>